<feature type="transmembrane region" description="Helical" evidence="1">
    <location>
        <begin position="223"/>
        <end position="248"/>
    </location>
</feature>
<proteinExistence type="predicted"/>
<organism evidence="2 3">
    <name type="scientific">Fermentimicrarchaeum limneticum</name>
    <dbReference type="NCBI Taxonomy" id="2795018"/>
    <lineage>
        <taxon>Archaea</taxon>
        <taxon>Candidatus Micrarchaeota</taxon>
        <taxon>Candidatus Fermentimicrarchaeales</taxon>
        <taxon>Candidatus Fermentimicrarchaeaceae</taxon>
        <taxon>Candidatus Fermentimicrarchaeum</taxon>
    </lineage>
</organism>
<dbReference type="EMBL" id="CP058998">
    <property type="protein sequence ID" value="QLJ52421.1"/>
    <property type="molecule type" value="Genomic_DNA"/>
</dbReference>
<dbReference type="Proteomes" id="UP000510821">
    <property type="component" value="Chromosome"/>
</dbReference>
<dbReference type="Pfam" id="PF01944">
    <property type="entry name" value="SpoIIM"/>
    <property type="match status" value="1"/>
</dbReference>
<feature type="transmembrane region" description="Helical" evidence="1">
    <location>
        <begin position="269"/>
        <end position="291"/>
    </location>
</feature>
<accession>A0A7D6BSL6</accession>
<feature type="transmembrane region" description="Helical" evidence="1">
    <location>
        <begin position="42"/>
        <end position="59"/>
    </location>
</feature>
<keyword evidence="1" id="KW-1133">Transmembrane helix</keyword>
<dbReference type="InterPro" id="IPR002798">
    <property type="entry name" value="SpoIIM-like"/>
</dbReference>
<dbReference type="AlphaFoldDB" id="A0A7D6BSL6"/>
<reference evidence="3" key="1">
    <citation type="submission" date="2020-07" db="EMBL/GenBank/DDBJ databases">
        <title>Metabolic diversity and evolutionary history of the archaeal phylum ###Micrarchaeota### uncovered from a freshwater lake metagenome.</title>
        <authorList>
            <person name="Kadnikov V.V."/>
            <person name="Savvichev A.S."/>
            <person name="Mardanov A.V."/>
            <person name="Beletsky A.V."/>
            <person name="Chupakov A.V."/>
            <person name="Kokryatskaya N.M."/>
            <person name="Pimenov N.V."/>
            <person name="Ravin N.V."/>
        </authorList>
    </citation>
    <scope>NUCLEOTIDE SEQUENCE [LARGE SCALE GENOMIC DNA]</scope>
</reference>
<keyword evidence="1" id="KW-0472">Membrane</keyword>
<name>A0A7D6BSL6_FERL1</name>
<feature type="transmembrane region" description="Helical" evidence="1">
    <location>
        <begin position="17"/>
        <end position="36"/>
    </location>
</feature>
<evidence type="ECO:0000313" key="2">
    <source>
        <dbReference type="EMBL" id="QLJ52421.1"/>
    </source>
</evidence>
<feature type="transmembrane region" description="Helical" evidence="1">
    <location>
        <begin position="156"/>
        <end position="189"/>
    </location>
</feature>
<evidence type="ECO:0008006" key="4">
    <source>
        <dbReference type="Google" id="ProtNLM"/>
    </source>
</evidence>
<keyword evidence="1" id="KW-0812">Transmembrane</keyword>
<sequence length="300" mass="32902">MVVERIFQAEMIKRHPCLISAVAFLFVCISVLLAVMTHSPPLGFFIIALTVMPAIPFFVRMTICEEKGEEMLVKFISAIPAKNFEAGKKGLVSLYNNLIKLYTYFFLGCVVGFAFTSSVIPGEYSKVVFSDIWQILSTTSTQPVDLSFWGIFSHNFQLMLIMVFFSLVYSIGAIFLLVLNAAIIGVVVLGEGIRTVLPDLASLGSLAYPSAFVIGSLEGIVRLLPHGICEFSGFFLASVAGGLFSVAIERKAYKRMPVFRRILLDVVKLLVLATLLLAAGAFIEAVLYPALESMLPAFLK</sequence>
<evidence type="ECO:0000313" key="3">
    <source>
        <dbReference type="Proteomes" id="UP000510821"/>
    </source>
</evidence>
<protein>
    <recommendedName>
        <fullName evidence="4">Stage II sporulation protein M</fullName>
    </recommendedName>
</protein>
<evidence type="ECO:0000256" key="1">
    <source>
        <dbReference type="SAM" id="Phobius"/>
    </source>
</evidence>
<feature type="transmembrane region" description="Helical" evidence="1">
    <location>
        <begin position="196"/>
        <end position="217"/>
    </location>
</feature>
<feature type="transmembrane region" description="Helical" evidence="1">
    <location>
        <begin position="101"/>
        <end position="120"/>
    </location>
</feature>
<gene>
    <name evidence="2" type="ORF">Sv326_0246</name>
</gene>
<dbReference type="KEGG" id="flt:Sv326_0246"/>